<evidence type="ECO:0000256" key="2">
    <source>
        <dbReference type="ARBA" id="ARBA00022679"/>
    </source>
</evidence>
<dbReference type="InterPro" id="IPR004629">
    <property type="entry name" value="WecG_TagA_CpsF"/>
</dbReference>
<dbReference type="PANTHER" id="PTHR34136:SF1">
    <property type="entry name" value="UDP-N-ACETYL-D-MANNOSAMINURONIC ACID TRANSFERASE"/>
    <property type="match status" value="1"/>
</dbReference>
<comment type="caution">
    <text evidence="3">The sequence shown here is derived from an EMBL/GenBank/DDBJ whole genome shotgun (WGS) entry which is preliminary data.</text>
</comment>
<dbReference type="Proteomes" id="UP000766336">
    <property type="component" value="Unassembled WGS sequence"/>
</dbReference>
<dbReference type="PANTHER" id="PTHR34136">
    <property type="match status" value="1"/>
</dbReference>
<sequence>MIAARDPSAPLRYVVSVNVQHMVMAQHPESGLAPAMSGAWLRLNDSRILARLHRMVTGENVPLALGSDLTAMMLDQVIHPDDPITIIGGGPLLVPALQDKYRLKCIAQHEPPMGYMGIPEAREAAISFAEANPARFLFVSTGAPGSEILLAEMAARRSITGTGLAFGSALLFSVGITQRAPGWMQKYGFEWLHRAFTSPRRLGKRYAKDLIPLIRQTWRAWSAEVARRRRPSE</sequence>
<accession>A0ABS5QED9</accession>
<keyword evidence="2" id="KW-0808">Transferase</keyword>
<protein>
    <submittedName>
        <fullName evidence="3">WecB/TagA/CpsF family glycosyltransferase</fullName>
    </submittedName>
</protein>
<gene>
    <name evidence="3" type="ORF">KHU32_12435</name>
</gene>
<proteinExistence type="predicted"/>
<reference evidence="3 4" key="1">
    <citation type="submission" date="2021-05" db="EMBL/GenBank/DDBJ databases">
        <title>Roseococcus sp. XZZS9, whole genome shotgun sequencing project.</title>
        <authorList>
            <person name="Zhao G."/>
            <person name="Shen L."/>
        </authorList>
    </citation>
    <scope>NUCLEOTIDE SEQUENCE [LARGE SCALE GENOMIC DNA]</scope>
    <source>
        <strain evidence="3 4">XZZS9</strain>
    </source>
</reference>
<name>A0ABS5QED9_9PROT</name>
<keyword evidence="1" id="KW-0328">Glycosyltransferase</keyword>
<dbReference type="Pfam" id="PF03808">
    <property type="entry name" value="Glyco_tran_WecG"/>
    <property type="match status" value="1"/>
</dbReference>
<dbReference type="RefSeq" id="WP_213670402.1">
    <property type="nucleotide sequence ID" value="NZ_JAHCDA010000002.1"/>
</dbReference>
<organism evidence="3 4">
    <name type="scientific">Roseococcus pinisoli</name>
    <dbReference type="NCBI Taxonomy" id="2835040"/>
    <lineage>
        <taxon>Bacteria</taxon>
        <taxon>Pseudomonadati</taxon>
        <taxon>Pseudomonadota</taxon>
        <taxon>Alphaproteobacteria</taxon>
        <taxon>Acetobacterales</taxon>
        <taxon>Roseomonadaceae</taxon>
        <taxon>Roseococcus</taxon>
    </lineage>
</organism>
<dbReference type="EMBL" id="JAHCDA010000002">
    <property type="protein sequence ID" value="MBS7811748.1"/>
    <property type="molecule type" value="Genomic_DNA"/>
</dbReference>
<evidence type="ECO:0000256" key="1">
    <source>
        <dbReference type="ARBA" id="ARBA00022676"/>
    </source>
</evidence>
<dbReference type="CDD" id="cd06533">
    <property type="entry name" value="Glyco_transf_WecG_TagA"/>
    <property type="match status" value="1"/>
</dbReference>
<keyword evidence="4" id="KW-1185">Reference proteome</keyword>
<evidence type="ECO:0000313" key="3">
    <source>
        <dbReference type="EMBL" id="MBS7811748.1"/>
    </source>
</evidence>
<evidence type="ECO:0000313" key="4">
    <source>
        <dbReference type="Proteomes" id="UP000766336"/>
    </source>
</evidence>